<evidence type="ECO:0000256" key="7">
    <source>
        <dbReference type="ARBA" id="ARBA00047989"/>
    </source>
</evidence>
<keyword evidence="6" id="KW-0862">Zinc</keyword>
<dbReference type="InterPro" id="IPR038371">
    <property type="entry name" value="Cu_polyphenol_OxRdtase_sf"/>
</dbReference>
<gene>
    <name evidence="10" type="ORF">MNBD_ALPHA02-1796</name>
</gene>
<protein>
    <submittedName>
        <fullName evidence="10">FIG00003370: Multicopper polyphenol oxidase</fullName>
    </submittedName>
</protein>
<organism evidence="10">
    <name type="scientific">hydrothermal vent metagenome</name>
    <dbReference type="NCBI Taxonomy" id="652676"/>
    <lineage>
        <taxon>unclassified sequences</taxon>
        <taxon>metagenomes</taxon>
        <taxon>ecological metagenomes</taxon>
    </lineage>
</organism>
<accession>A0A3B0SLD3</accession>
<dbReference type="AlphaFoldDB" id="A0A3B0SLD3"/>
<dbReference type="Pfam" id="PF02578">
    <property type="entry name" value="Cu-oxidase_4"/>
    <property type="match status" value="1"/>
</dbReference>
<dbReference type="InterPro" id="IPR011324">
    <property type="entry name" value="Cytotoxic_necrot_fac-like_cat"/>
</dbReference>
<comment type="catalytic activity">
    <reaction evidence="7">
        <text>adenosine + H2O + H(+) = inosine + NH4(+)</text>
        <dbReference type="Rhea" id="RHEA:24408"/>
        <dbReference type="ChEBI" id="CHEBI:15377"/>
        <dbReference type="ChEBI" id="CHEBI:15378"/>
        <dbReference type="ChEBI" id="CHEBI:16335"/>
        <dbReference type="ChEBI" id="CHEBI:17596"/>
        <dbReference type="ChEBI" id="CHEBI:28938"/>
        <dbReference type="EC" id="3.5.4.4"/>
    </reaction>
    <physiologicalReaction direction="left-to-right" evidence="7">
        <dbReference type="Rhea" id="RHEA:24409"/>
    </physiologicalReaction>
</comment>
<dbReference type="GO" id="GO:0017061">
    <property type="term" value="F:S-methyl-5-thioadenosine phosphorylase activity"/>
    <property type="evidence" value="ECO:0007669"/>
    <property type="project" value="UniProtKB-EC"/>
</dbReference>
<keyword evidence="5" id="KW-0378">Hydrolase</keyword>
<comment type="catalytic activity">
    <reaction evidence="1">
        <text>inosine + phosphate = alpha-D-ribose 1-phosphate + hypoxanthine</text>
        <dbReference type="Rhea" id="RHEA:27646"/>
        <dbReference type="ChEBI" id="CHEBI:17368"/>
        <dbReference type="ChEBI" id="CHEBI:17596"/>
        <dbReference type="ChEBI" id="CHEBI:43474"/>
        <dbReference type="ChEBI" id="CHEBI:57720"/>
        <dbReference type="EC" id="2.4.2.1"/>
    </reaction>
    <physiologicalReaction direction="left-to-right" evidence="1">
        <dbReference type="Rhea" id="RHEA:27647"/>
    </physiologicalReaction>
</comment>
<comment type="similarity">
    <text evidence="2">Belongs to the purine nucleoside phosphorylase YfiH/LACC1 family.</text>
</comment>
<comment type="catalytic activity">
    <reaction evidence="9">
        <text>S-methyl-5'-thioadenosine + phosphate = 5-(methylsulfanyl)-alpha-D-ribose 1-phosphate + adenine</text>
        <dbReference type="Rhea" id="RHEA:11852"/>
        <dbReference type="ChEBI" id="CHEBI:16708"/>
        <dbReference type="ChEBI" id="CHEBI:17509"/>
        <dbReference type="ChEBI" id="CHEBI:43474"/>
        <dbReference type="ChEBI" id="CHEBI:58533"/>
        <dbReference type="EC" id="2.4.2.28"/>
    </reaction>
    <physiologicalReaction direction="left-to-right" evidence="9">
        <dbReference type="Rhea" id="RHEA:11853"/>
    </physiologicalReaction>
</comment>
<name>A0A3B0SLD3_9ZZZZ</name>
<proteinExistence type="inferred from homology"/>
<evidence type="ECO:0000256" key="3">
    <source>
        <dbReference type="ARBA" id="ARBA00022679"/>
    </source>
</evidence>
<dbReference type="InterPro" id="IPR003730">
    <property type="entry name" value="Cu_polyphenol_OxRdtase"/>
</dbReference>
<dbReference type="NCBIfam" id="TIGR00726">
    <property type="entry name" value="peptidoglycan editing factor PgeF"/>
    <property type="match status" value="1"/>
</dbReference>
<dbReference type="GO" id="GO:0016787">
    <property type="term" value="F:hydrolase activity"/>
    <property type="evidence" value="ECO:0007669"/>
    <property type="project" value="UniProtKB-KW"/>
</dbReference>
<dbReference type="GO" id="GO:0005507">
    <property type="term" value="F:copper ion binding"/>
    <property type="evidence" value="ECO:0007669"/>
    <property type="project" value="TreeGrafter"/>
</dbReference>
<keyword evidence="3" id="KW-0808">Transferase</keyword>
<keyword evidence="4" id="KW-0479">Metal-binding</keyword>
<evidence type="ECO:0000256" key="5">
    <source>
        <dbReference type="ARBA" id="ARBA00022801"/>
    </source>
</evidence>
<dbReference type="EMBL" id="UOED01000115">
    <property type="protein sequence ID" value="VAV97203.1"/>
    <property type="molecule type" value="Genomic_DNA"/>
</dbReference>
<dbReference type="PANTHER" id="PTHR30616">
    <property type="entry name" value="UNCHARACTERIZED PROTEIN YFIH"/>
    <property type="match status" value="1"/>
</dbReference>
<dbReference type="CDD" id="cd16833">
    <property type="entry name" value="YfiH"/>
    <property type="match status" value="1"/>
</dbReference>
<evidence type="ECO:0000256" key="6">
    <source>
        <dbReference type="ARBA" id="ARBA00022833"/>
    </source>
</evidence>
<dbReference type="Gene3D" id="3.60.140.10">
    <property type="entry name" value="CNF1/YfiH-like putative cysteine hydrolases"/>
    <property type="match status" value="1"/>
</dbReference>
<dbReference type="SUPFAM" id="SSF64438">
    <property type="entry name" value="CNF1/YfiH-like putative cysteine hydrolases"/>
    <property type="match status" value="1"/>
</dbReference>
<evidence type="ECO:0000256" key="2">
    <source>
        <dbReference type="ARBA" id="ARBA00007353"/>
    </source>
</evidence>
<dbReference type="PANTHER" id="PTHR30616:SF2">
    <property type="entry name" value="PURINE NUCLEOSIDE PHOSPHORYLASE LACC1"/>
    <property type="match status" value="1"/>
</dbReference>
<evidence type="ECO:0000256" key="8">
    <source>
        <dbReference type="ARBA" id="ARBA00048968"/>
    </source>
</evidence>
<evidence type="ECO:0000256" key="1">
    <source>
        <dbReference type="ARBA" id="ARBA00000553"/>
    </source>
</evidence>
<comment type="catalytic activity">
    <reaction evidence="8">
        <text>adenosine + phosphate = alpha-D-ribose 1-phosphate + adenine</text>
        <dbReference type="Rhea" id="RHEA:27642"/>
        <dbReference type="ChEBI" id="CHEBI:16335"/>
        <dbReference type="ChEBI" id="CHEBI:16708"/>
        <dbReference type="ChEBI" id="CHEBI:43474"/>
        <dbReference type="ChEBI" id="CHEBI:57720"/>
        <dbReference type="EC" id="2.4.2.1"/>
    </reaction>
    <physiologicalReaction direction="left-to-right" evidence="8">
        <dbReference type="Rhea" id="RHEA:27643"/>
    </physiologicalReaction>
</comment>
<evidence type="ECO:0000256" key="9">
    <source>
        <dbReference type="ARBA" id="ARBA00049893"/>
    </source>
</evidence>
<reference evidence="10" key="1">
    <citation type="submission" date="2018-06" db="EMBL/GenBank/DDBJ databases">
        <authorList>
            <person name="Zhirakovskaya E."/>
        </authorList>
    </citation>
    <scope>NUCLEOTIDE SEQUENCE</scope>
</reference>
<evidence type="ECO:0000256" key="4">
    <source>
        <dbReference type="ARBA" id="ARBA00022723"/>
    </source>
</evidence>
<sequence>MRTTVPLLNAPNIRHGFFTRKGGCSSGIYSSLNCGPGSDDKAENITKNRRVVLSALDQKATQICGLYQIHSNVVHFLDAPWGPDNMPKGDAIITRQRNIALGILTADCAPVLFSDPENGIIGAAHAGWKGALSGILENTVQMMCDKGARRANIRAAIGPAIAQKNYEVGPEFKETFKEQASFFMNSHRKDHYLFNLKGFVMSQLKKSGLSNIVALDHDTYGNPNDYFSYRRATHAAEPDYGRQISAIMIL</sequence>
<evidence type="ECO:0000313" key="10">
    <source>
        <dbReference type="EMBL" id="VAV97203.1"/>
    </source>
</evidence>